<comment type="caution">
    <text evidence="3">The sequence shown here is derived from an EMBL/GenBank/DDBJ whole genome shotgun (WGS) entry which is preliminary data.</text>
</comment>
<gene>
    <name evidence="3" type="ORF">PGT21_014707</name>
    <name evidence="2" type="ORF">PGTUg99_018428</name>
</gene>
<evidence type="ECO:0000256" key="1">
    <source>
        <dbReference type="SAM" id="SignalP"/>
    </source>
</evidence>
<feature type="signal peptide" evidence="1">
    <location>
        <begin position="1"/>
        <end position="18"/>
    </location>
</feature>
<reference evidence="4 5" key="1">
    <citation type="submission" date="2019-05" db="EMBL/GenBank/DDBJ databases">
        <title>Emergence of the Ug99 lineage of the wheat stem rust pathogen through somatic hybridization.</title>
        <authorList>
            <person name="Li F."/>
            <person name="Upadhyaya N.M."/>
            <person name="Sperschneider J."/>
            <person name="Matny O."/>
            <person name="Nguyen-Phuc H."/>
            <person name="Mago R."/>
            <person name="Raley C."/>
            <person name="Miller M.E."/>
            <person name="Silverstein K.A.T."/>
            <person name="Henningsen E."/>
            <person name="Hirsch C.D."/>
            <person name="Visser B."/>
            <person name="Pretorius Z.A."/>
            <person name="Steffenson B.J."/>
            <person name="Schwessinger B."/>
            <person name="Dodds P.N."/>
            <person name="Figueroa M."/>
        </authorList>
    </citation>
    <scope>NUCLEOTIDE SEQUENCE [LARGE SCALE GENOMIC DNA]</scope>
    <source>
        <strain evidence="3">21-0</strain>
        <strain evidence="2 5">Ug99</strain>
    </source>
</reference>
<dbReference type="EMBL" id="VSWC01000040">
    <property type="protein sequence ID" value="KAA1105661.1"/>
    <property type="molecule type" value="Genomic_DNA"/>
</dbReference>
<organism evidence="3 4">
    <name type="scientific">Puccinia graminis f. sp. tritici</name>
    <dbReference type="NCBI Taxonomy" id="56615"/>
    <lineage>
        <taxon>Eukaryota</taxon>
        <taxon>Fungi</taxon>
        <taxon>Dikarya</taxon>
        <taxon>Basidiomycota</taxon>
        <taxon>Pucciniomycotina</taxon>
        <taxon>Pucciniomycetes</taxon>
        <taxon>Pucciniales</taxon>
        <taxon>Pucciniaceae</taxon>
        <taxon>Puccinia</taxon>
    </lineage>
</organism>
<proteinExistence type="predicted"/>
<evidence type="ECO:0000313" key="3">
    <source>
        <dbReference type="EMBL" id="KAA1105661.1"/>
    </source>
</evidence>
<evidence type="ECO:0000313" key="5">
    <source>
        <dbReference type="Proteomes" id="UP000325313"/>
    </source>
</evidence>
<keyword evidence="4" id="KW-1185">Reference proteome</keyword>
<dbReference type="Proteomes" id="UP000325313">
    <property type="component" value="Unassembled WGS sequence"/>
</dbReference>
<name>A0A5B0PXK8_PUCGR</name>
<dbReference type="Proteomes" id="UP000324748">
    <property type="component" value="Unassembled WGS sequence"/>
</dbReference>
<accession>A0A5B0PXK8</accession>
<sequence length="60" mass="7014">MKLRLVWMFASALASVLARPGVPVPKQLTRRIEYQPTKFIGIEHCGRLKKLLMTFDYYQC</sequence>
<dbReference type="EMBL" id="VDEP01000345">
    <property type="protein sequence ID" value="KAA1098873.1"/>
    <property type="molecule type" value="Genomic_DNA"/>
</dbReference>
<dbReference type="AlphaFoldDB" id="A0A5B0PXK8"/>
<evidence type="ECO:0000313" key="2">
    <source>
        <dbReference type="EMBL" id="KAA1098873.1"/>
    </source>
</evidence>
<evidence type="ECO:0000313" key="4">
    <source>
        <dbReference type="Proteomes" id="UP000324748"/>
    </source>
</evidence>
<feature type="chain" id="PRO_5036137861" evidence="1">
    <location>
        <begin position="19"/>
        <end position="60"/>
    </location>
</feature>
<protein>
    <submittedName>
        <fullName evidence="3">Uncharacterized protein</fullName>
    </submittedName>
</protein>
<keyword evidence="1" id="KW-0732">Signal</keyword>